<gene>
    <name evidence="1" type="ORF">JX001_03950</name>
</gene>
<organism evidence="1 2">
    <name type="scientific">Brevundimonas fontaquae</name>
    <dbReference type="NCBI Taxonomy" id="2813778"/>
    <lineage>
        <taxon>Bacteria</taxon>
        <taxon>Pseudomonadati</taxon>
        <taxon>Pseudomonadota</taxon>
        <taxon>Alphaproteobacteria</taxon>
        <taxon>Caulobacterales</taxon>
        <taxon>Caulobacteraceae</taxon>
        <taxon>Brevundimonas</taxon>
    </lineage>
</organism>
<accession>A0ABX7LSY6</accession>
<proteinExistence type="predicted"/>
<dbReference type="Proteomes" id="UP000662957">
    <property type="component" value="Chromosome"/>
</dbReference>
<protein>
    <recommendedName>
        <fullName evidence="3">SEC-C domain-containing protein</fullName>
    </recommendedName>
</protein>
<sequence length="291" mass="32389">MKRPRQPRAPGELERKFESQISALRSSAKAFDDGEHWEAERMSSAIQTLCHTHGQSIGLLNQLGKDGQGFLDSSVEWDPFNKHAHSTLISIVASPDGPGWLAELDGRPMWFVDFAQWWTSPVLSDGFDKGNSMSRRDLVGIMRNQDGGGHVDPMIDAAYAEMRTSVNWTDNSTNKQTTKDAEYHVIRQIGHELLKSLLPEYRKKTAFSKDATLVRGINFREQGRPEPLDRGPDYTLTPPTIVCGCKSGKLFKACHGKGATPPRIMPEQEARTFVAPPDAAFARLGLRFGPN</sequence>
<dbReference type="EMBL" id="CP070968">
    <property type="protein sequence ID" value="QSF54972.1"/>
    <property type="molecule type" value="Genomic_DNA"/>
</dbReference>
<name>A0ABX7LSY6_9CAUL</name>
<evidence type="ECO:0000313" key="2">
    <source>
        <dbReference type="Proteomes" id="UP000662957"/>
    </source>
</evidence>
<evidence type="ECO:0008006" key="3">
    <source>
        <dbReference type="Google" id="ProtNLM"/>
    </source>
</evidence>
<keyword evidence="2" id="KW-1185">Reference proteome</keyword>
<dbReference type="RefSeq" id="WP_205682382.1">
    <property type="nucleotide sequence ID" value="NZ_CP070968.1"/>
</dbReference>
<evidence type="ECO:0000313" key="1">
    <source>
        <dbReference type="EMBL" id="QSF54972.1"/>
    </source>
</evidence>
<reference evidence="1 2" key="1">
    <citation type="submission" date="2021-02" db="EMBL/GenBank/DDBJ databases">
        <title>Brevundimonas sp. CS1 genome sequence.</title>
        <authorList>
            <person name="Lee K."/>
            <person name="Choi Y.-J."/>
            <person name="Son H.-R."/>
        </authorList>
    </citation>
    <scope>NUCLEOTIDE SEQUENCE [LARGE SCALE GENOMIC DNA]</scope>
    <source>
        <strain evidence="1 2">CS1</strain>
    </source>
</reference>